<evidence type="ECO:0000259" key="1">
    <source>
        <dbReference type="Pfam" id="PF21476"/>
    </source>
</evidence>
<dbReference type="PANTHER" id="PTHR40663">
    <property type="match status" value="1"/>
</dbReference>
<dbReference type="Pfam" id="PF21476">
    <property type="entry name" value="PF0610-like_N"/>
    <property type="match status" value="1"/>
</dbReference>
<dbReference type="InterPro" id="IPR038767">
    <property type="entry name" value="PF0610-like"/>
</dbReference>
<accession>Q3SAC0</accession>
<evidence type="ECO:0000313" key="3">
    <source>
        <dbReference type="EMBL" id="AAZ32462.1"/>
    </source>
</evidence>
<name>Q3SAC0_9EURY</name>
<dbReference type="EMBL" id="DQ118403">
    <property type="protein sequence ID" value="AAZ32462.1"/>
    <property type="molecule type" value="Genomic_DNA"/>
</dbReference>
<dbReference type="AlphaFoldDB" id="Q3SAC0"/>
<dbReference type="InterPro" id="IPR036390">
    <property type="entry name" value="WH_DNA-bd_sf"/>
</dbReference>
<organism evidence="3">
    <name type="scientific">uncultured euryarchaeote Alv-FOS1</name>
    <dbReference type="NCBI Taxonomy" id="337892"/>
    <lineage>
        <taxon>Archaea</taxon>
        <taxon>Methanobacteriati</taxon>
        <taxon>Methanobacteriota</taxon>
        <taxon>environmental samples</taxon>
    </lineage>
</organism>
<evidence type="ECO:0000259" key="2">
    <source>
        <dbReference type="Pfam" id="PF23470"/>
    </source>
</evidence>
<proteinExistence type="predicted"/>
<sequence length="92" mass="10321">MKTRRARIAELIAAGPSTPSGIARALDLNVKVVLDDLKHISRSKKYGKLMVQPARCLKCGYVFRAEIKVPKKCPSCHSSWIEEPRFSLVPEE</sequence>
<dbReference type="PANTHER" id="PTHR40663:SF2">
    <property type="entry name" value="TRANSCRIPTIONAL REGULATOR"/>
    <property type="match status" value="1"/>
</dbReference>
<dbReference type="SUPFAM" id="SSF46785">
    <property type="entry name" value="Winged helix' DNA-binding domain"/>
    <property type="match status" value="1"/>
</dbReference>
<feature type="domain" description="PF0610-like rubredoxin-like zinc beta-ribbon C-terminal" evidence="2">
    <location>
        <begin position="53"/>
        <end position="88"/>
    </location>
</feature>
<reference evidence="3" key="1">
    <citation type="submission" date="2005-07" db="EMBL/GenBank/DDBJ databases">
        <title>A hyperthermophilic lifestyle for uncultured Archaea of the DHVE2 lineage: evidence from environmental genomics.</title>
        <authorList>
            <person name="Moussard H."/>
            <person name="Hennecke G."/>
            <person name="Moreira D."/>
            <person name="Jouffe V."/>
            <person name="Lopez-Garcia P."/>
            <person name="Jeanthon C."/>
        </authorList>
    </citation>
    <scope>NUCLEOTIDE SEQUENCE</scope>
</reference>
<dbReference type="Pfam" id="PF23470">
    <property type="entry name" value="Zn_ribbon_PF0610"/>
    <property type="match status" value="1"/>
</dbReference>
<dbReference type="InterPro" id="IPR049159">
    <property type="entry name" value="PF0610-like_wHTH_N"/>
</dbReference>
<protein>
    <submittedName>
        <fullName evidence="3">Predicted transcriptional regulator containing an HTH domain fused to a Zn ribbon</fullName>
    </submittedName>
</protein>
<dbReference type="InterPro" id="IPR057022">
    <property type="entry name" value="PF0610-like_Zn_ribbon_C"/>
</dbReference>
<feature type="domain" description="PF0610-like winged HTH N-terminal" evidence="1">
    <location>
        <begin position="3"/>
        <end position="49"/>
    </location>
</feature>